<dbReference type="PANTHER" id="PTHR11482">
    <property type="entry name" value="ARGININE/DIAMINOPIMELATE/ORNITHINE DECARBOXYLASE"/>
    <property type="match status" value="1"/>
</dbReference>
<evidence type="ECO:0000256" key="3">
    <source>
        <dbReference type="ARBA" id="ARBA00022898"/>
    </source>
</evidence>
<dbReference type="GO" id="GO:0033387">
    <property type="term" value="P:putrescine biosynthetic process from arginine, via ornithine"/>
    <property type="evidence" value="ECO:0007669"/>
    <property type="project" value="TreeGrafter"/>
</dbReference>
<dbReference type="PATRIC" id="fig|1029756.8.peg.2835"/>
<dbReference type="InterPro" id="IPR022644">
    <property type="entry name" value="De-COase2_N"/>
</dbReference>
<dbReference type="PRINTS" id="PR01179">
    <property type="entry name" value="ODADCRBXLASE"/>
</dbReference>
<evidence type="ECO:0000256" key="1">
    <source>
        <dbReference type="ARBA" id="ARBA00001933"/>
    </source>
</evidence>
<dbReference type="KEGG" id="hni:W911_13610"/>
<dbReference type="InterPro" id="IPR000183">
    <property type="entry name" value="Orn/DAP/Arg_de-COase"/>
</dbReference>
<dbReference type="Pfam" id="PF00278">
    <property type="entry name" value="Orn_DAP_Arg_deC"/>
    <property type="match status" value="1"/>
</dbReference>
<evidence type="ECO:0000256" key="7">
    <source>
        <dbReference type="ARBA" id="ARBA00049127"/>
    </source>
</evidence>
<evidence type="ECO:0000256" key="5">
    <source>
        <dbReference type="ARBA" id="ARBA00034115"/>
    </source>
</evidence>
<comment type="similarity">
    <text evidence="2 9">Belongs to the Orn/Lys/Arg decarboxylase class-II family.</text>
</comment>
<dbReference type="Pfam" id="PF02784">
    <property type="entry name" value="Orn_Arg_deC_N"/>
    <property type="match status" value="1"/>
</dbReference>
<evidence type="ECO:0000256" key="2">
    <source>
        <dbReference type="ARBA" id="ARBA00008872"/>
    </source>
</evidence>
<protein>
    <recommendedName>
        <fullName evidence="6">ornithine decarboxylase</fullName>
        <ecNumber evidence="6">4.1.1.17</ecNumber>
    </recommendedName>
</protein>
<comment type="pathway">
    <text evidence="5">Amine and polyamine biosynthesis; putrescine biosynthesis via L-ornithine pathway; putrescine from L-ornithine: step 1/1.</text>
</comment>
<proteinExistence type="inferred from homology"/>
<feature type="domain" description="Orn/DAP/Arg decarboxylase 2 C-terminal" evidence="10">
    <location>
        <begin position="265"/>
        <end position="354"/>
    </location>
</feature>
<keyword evidence="4" id="KW-0456">Lyase</keyword>
<dbReference type="InterPro" id="IPR022653">
    <property type="entry name" value="De-COase2_pyr-phos_BS"/>
</dbReference>
<dbReference type="AlphaFoldDB" id="V5SFB5"/>
<dbReference type="SUPFAM" id="SSF50621">
    <property type="entry name" value="Alanine racemase C-terminal domain-like"/>
    <property type="match status" value="1"/>
</dbReference>
<comment type="catalytic activity">
    <reaction evidence="7">
        <text>L-ornithine + H(+) = putrescine + CO2</text>
        <dbReference type="Rhea" id="RHEA:22964"/>
        <dbReference type="ChEBI" id="CHEBI:15378"/>
        <dbReference type="ChEBI" id="CHEBI:16526"/>
        <dbReference type="ChEBI" id="CHEBI:46911"/>
        <dbReference type="ChEBI" id="CHEBI:326268"/>
        <dbReference type="EC" id="4.1.1.17"/>
    </reaction>
</comment>
<name>V5SFB5_9HYPH</name>
<dbReference type="Gene3D" id="2.40.37.10">
    <property type="entry name" value="Lyase, Ornithine Decarboxylase, Chain A, domain 1"/>
    <property type="match status" value="1"/>
</dbReference>
<dbReference type="OrthoDB" id="9802147at2"/>
<dbReference type="InterPro" id="IPR009006">
    <property type="entry name" value="Ala_racemase/Decarboxylase_C"/>
</dbReference>
<evidence type="ECO:0000259" key="11">
    <source>
        <dbReference type="Pfam" id="PF02784"/>
    </source>
</evidence>
<dbReference type="GO" id="GO:0005737">
    <property type="term" value="C:cytoplasm"/>
    <property type="evidence" value="ECO:0007669"/>
    <property type="project" value="TreeGrafter"/>
</dbReference>
<dbReference type="PANTHER" id="PTHR11482:SF6">
    <property type="entry name" value="ORNITHINE DECARBOXYLASE 1-RELATED"/>
    <property type="match status" value="1"/>
</dbReference>
<reference evidence="12 13" key="1">
    <citation type="journal article" date="2014" name="Genome Announc.">
        <title>Complete Genome Sequence of Hyphomicrobium nitrativorans Strain NL23, a Denitrifying Bacterium Isolated from Biofilm of a Methanol-Fed Denitrification System Treating Seawater at the Montreal Biodome.</title>
        <authorList>
            <person name="Martineau C."/>
            <person name="Villeneuve C."/>
            <person name="Mauffrey F."/>
            <person name="Villemur R."/>
        </authorList>
    </citation>
    <scope>NUCLEOTIDE SEQUENCE [LARGE SCALE GENOMIC DNA]</scope>
    <source>
        <strain evidence="12">NL23</strain>
    </source>
</reference>
<evidence type="ECO:0000256" key="9">
    <source>
        <dbReference type="RuleBase" id="RU003737"/>
    </source>
</evidence>
<feature type="modified residue" description="N6-(pyridoxal phosphate)lysine" evidence="8">
    <location>
        <position position="48"/>
    </location>
</feature>
<evidence type="ECO:0000313" key="13">
    <source>
        <dbReference type="Proteomes" id="UP000018542"/>
    </source>
</evidence>
<feature type="active site" description="Proton donor" evidence="8">
    <location>
        <position position="326"/>
    </location>
</feature>
<keyword evidence="3 8" id="KW-0663">Pyridoxal phosphate</keyword>
<dbReference type="InterPro" id="IPR022643">
    <property type="entry name" value="De-COase2_C"/>
</dbReference>
<keyword evidence="13" id="KW-1185">Reference proteome</keyword>
<accession>V5SFB5</accession>
<dbReference type="GO" id="GO:0004586">
    <property type="term" value="F:ornithine decarboxylase activity"/>
    <property type="evidence" value="ECO:0007669"/>
    <property type="project" value="UniProtKB-EC"/>
</dbReference>
<dbReference type="HOGENOM" id="CLU_026444_1_3_5"/>
<dbReference type="Gene3D" id="3.20.20.10">
    <property type="entry name" value="Alanine racemase"/>
    <property type="match status" value="1"/>
</dbReference>
<sequence>MERYNSAAELVAARKPERPVLCARPHAAGRAARWFLENFEGDVAYAYKANSSVFLIGALFGAGIRHFDVASLPEIEDAATIPGANLHFMHPVKSREAIRRAYHEHGVRSFALDSEDELRKIVEETSDSSGPARDLALFVRIAVPAINSRIPLERKFGTGGQLAARLLVEARQVAGDLGITFHVGSQTMTPDAYVNALGEVQRLIGMAGVVVDRLDVGGGFPSVYPNMQPAPLARFLSAIEEGVDKMPVRDNVRLMCEPGRALVAEAESVVVRVEARRGNDLFINDGGYGILFDAAHLGWIYPARLVSRDVGPSEPLVPFELWGPTCDSIDHMKGPFLLPASIREGDYLEIGNVGAYGRAIAGDFNGYGRYEEAILDDEPMMTLYADAETPAALLR</sequence>
<dbReference type="RefSeq" id="WP_023788044.1">
    <property type="nucleotide sequence ID" value="NC_022997.1"/>
</dbReference>
<feature type="domain" description="Orn/DAP/Arg decarboxylase 2 N-terminal" evidence="11">
    <location>
        <begin position="38"/>
        <end position="264"/>
    </location>
</feature>
<dbReference type="EC" id="4.1.1.17" evidence="6"/>
<dbReference type="CDD" id="cd00622">
    <property type="entry name" value="PLPDE_III_ODC"/>
    <property type="match status" value="1"/>
</dbReference>
<evidence type="ECO:0000256" key="4">
    <source>
        <dbReference type="ARBA" id="ARBA00023239"/>
    </source>
</evidence>
<dbReference type="PROSITE" id="PS00878">
    <property type="entry name" value="ODR_DC_2_1"/>
    <property type="match status" value="1"/>
</dbReference>
<dbReference type="Proteomes" id="UP000018542">
    <property type="component" value="Chromosome"/>
</dbReference>
<evidence type="ECO:0000259" key="10">
    <source>
        <dbReference type="Pfam" id="PF00278"/>
    </source>
</evidence>
<comment type="cofactor">
    <cofactor evidence="1 8">
        <name>pyridoxal 5'-phosphate</name>
        <dbReference type="ChEBI" id="CHEBI:597326"/>
    </cofactor>
</comment>
<dbReference type="InterPro" id="IPR002433">
    <property type="entry name" value="Orn_de-COase"/>
</dbReference>
<dbReference type="InterPro" id="IPR029066">
    <property type="entry name" value="PLP-binding_barrel"/>
</dbReference>
<evidence type="ECO:0000256" key="6">
    <source>
        <dbReference type="ARBA" id="ARBA00034138"/>
    </source>
</evidence>
<evidence type="ECO:0000256" key="8">
    <source>
        <dbReference type="PIRSR" id="PIRSR600183-50"/>
    </source>
</evidence>
<gene>
    <name evidence="12" type="ORF">W911_13610</name>
</gene>
<dbReference type="EMBL" id="CP006912">
    <property type="protein sequence ID" value="AHB49213.1"/>
    <property type="molecule type" value="Genomic_DNA"/>
</dbReference>
<evidence type="ECO:0000313" key="12">
    <source>
        <dbReference type="EMBL" id="AHB49213.1"/>
    </source>
</evidence>
<dbReference type="STRING" id="1029756.W911_13610"/>
<organism evidence="12 13">
    <name type="scientific">Hyphomicrobium nitrativorans NL23</name>
    <dbReference type="NCBI Taxonomy" id="1029756"/>
    <lineage>
        <taxon>Bacteria</taxon>
        <taxon>Pseudomonadati</taxon>
        <taxon>Pseudomonadota</taxon>
        <taxon>Alphaproteobacteria</taxon>
        <taxon>Hyphomicrobiales</taxon>
        <taxon>Hyphomicrobiaceae</taxon>
        <taxon>Hyphomicrobium</taxon>
    </lineage>
</organism>
<dbReference type="SUPFAM" id="SSF51419">
    <property type="entry name" value="PLP-binding barrel"/>
    <property type="match status" value="1"/>
</dbReference>